<dbReference type="InterPro" id="IPR006186">
    <property type="entry name" value="Ser/Thr-sp_prot-phosphatase"/>
</dbReference>
<evidence type="ECO:0000256" key="8">
    <source>
        <dbReference type="ARBA" id="ARBA00048336"/>
    </source>
</evidence>
<evidence type="ECO:0000256" key="2">
    <source>
        <dbReference type="ARBA" id="ARBA00013081"/>
    </source>
</evidence>
<evidence type="ECO:0000256" key="4">
    <source>
        <dbReference type="ARBA" id="ARBA00022801"/>
    </source>
</evidence>
<feature type="region of interest" description="Disordered" evidence="9">
    <location>
        <begin position="463"/>
        <end position="688"/>
    </location>
</feature>
<keyword evidence="10" id="KW-1133">Transmembrane helix</keyword>
<comment type="catalytic activity">
    <reaction evidence="7">
        <text>O-phospho-L-seryl-[protein] + H2O = L-seryl-[protein] + phosphate</text>
        <dbReference type="Rhea" id="RHEA:20629"/>
        <dbReference type="Rhea" id="RHEA-COMP:9863"/>
        <dbReference type="Rhea" id="RHEA-COMP:11604"/>
        <dbReference type="ChEBI" id="CHEBI:15377"/>
        <dbReference type="ChEBI" id="CHEBI:29999"/>
        <dbReference type="ChEBI" id="CHEBI:43474"/>
        <dbReference type="ChEBI" id="CHEBI:83421"/>
        <dbReference type="EC" id="3.1.3.16"/>
    </reaction>
</comment>
<comment type="caution">
    <text evidence="12">The sequence shown here is derived from an EMBL/GenBank/DDBJ whole genome shotgun (WGS) entry which is preliminary data.</text>
</comment>
<dbReference type="SMART" id="SM00156">
    <property type="entry name" value="PP2Ac"/>
    <property type="match status" value="1"/>
</dbReference>
<evidence type="ECO:0000256" key="7">
    <source>
        <dbReference type="ARBA" id="ARBA00047761"/>
    </source>
</evidence>
<dbReference type="Proteomes" id="UP001470230">
    <property type="component" value="Unassembled WGS sequence"/>
</dbReference>
<evidence type="ECO:0000313" key="13">
    <source>
        <dbReference type="Proteomes" id="UP001470230"/>
    </source>
</evidence>
<organism evidence="12 13">
    <name type="scientific">Tritrichomonas musculus</name>
    <dbReference type="NCBI Taxonomy" id="1915356"/>
    <lineage>
        <taxon>Eukaryota</taxon>
        <taxon>Metamonada</taxon>
        <taxon>Parabasalia</taxon>
        <taxon>Tritrichomonadida</taxon>
        <taxon>Tritrichomonadidae</taxon>
        <taxon>Tritrichomonas</taxon>
    </lineage>
</organism>
<dbReference type="InterPro" id="IPR029052">
    <property type="entry name" value="Metallo-depent_PP-like"/>
</dbReference>
<evidence type="ECO:0000259" key="11">
    <source>
        <dbReference type="SMART" id="SM00156"/>
    </source>
</evidence>
<comment type="catalytic activity">
    <reaction evidence="8">
        <text>O-phospho-L-threonyl-[protein] + H2O = L-threonyl-[protein] + phosphate</text>
        <dbReference type="Rhea" id="RHEA:47004"/>
        <dbReference type="Rhea" id="RHEA-COMP:11060"/>
        <dbReference type="Rhea" id="RHEA-COMP:11605"/>
        <dbReference type="ChEBI" id="CHEBI:15377"/>
        <dbReference type="ChEBI" id="CHEBI:30013"/>
        <dbReference type="ChEBI" id="CHEBI:43474"/>
        <dbReference type="ChEBI" id="CHEBI:61977"/>
        <dbReference type="EC" id="3.1.3.16"/>
    </reaction>
</comment>
<dbReference type="EMBL" id="JAPFFF010000013">
    <property type="protein sequence ID" value="KAK8871680.1"/>
    <property type="molecule type" value="Genomic_DNA"/>
</dbReference>
<keyword evidence="10" id="KW-0472">Membrane</keyword>
<feature type="domain" description="Serine/threonine specific protein phosphatases" evidence="11">
    <location>
        <begin position="45"/>
        <end position="353"/>
    </location>
</feature>
<dbReference type="EC" id="3.1.3.16" evidence="2"/>
<dbReference type="Gene3D" id="3.60.21.10">
    <property type="match status" value="1"/>
</dbReference>
<dbReference type="PRINTS" id="PR00114">
    <property type="entry name" value="STPHPHTASE"/>
</dbReference>
<keyword evidence="3" id="KW-0479">Metal-binding</keyword>
<protein>
    <recommendedName>
        <fullName evidence="2">protein-serine/threonine phosphatase</fullName>
        <ecNumber evidence="2">3.1.3.16</ecNumber>
    </recommendedName>
</protein>
<evidence type="ECO:0000256" key="6">
    <source>
        <dbReference type="ARBA" id="ARBA00023211"/>
    </source>
</evidence>
<feature type="compositionally biased region" description="Low complexity" evidence="9">
    <location>
        <begin position="667"/>
        <end position="681"/>
    </location>
</feature>
<evidence type="ECO:0000256" key="3">
    <source>
        <dbReference type="ARBA" id="ARBA00022723"/>
    </source>
</evidence>
<evidence type="ECO:0000256" key="9">
    <source>
        <dbReference type="SAM" id="MobiDB-lite"/>
    </source>
</evidence>
<dbReference type="InterPro" id="IPR004843">
    <property type="entry name" value="Calcineurin-like_PHP"/>
</dbReference>
<name>A0ABR2J279_9EUKA</name>
<feature type="compositionally biased region" description="Polar residues" evidence="9">
    <location>
        <begin position="572"/>
        <end position="581"/>
    </location>
</feature>
<dbReference type="Pfam" id="PF00149">
    <property type="entry name" value="Metallophos"/>
    <property type="match status" value="1"/>
</dbReference>
<keyword evidence="13" id="KW-1185">Reference proteome</keyword>
<evidence type="ECO:0000256" key="10">
    <source>
        <dbReference type="SAM" id="Phobius"/>
    </source>
</evidence>
<keyword evidence="5" id="KW-0904">Protein phosphatase</keyword>
<dbReference type="SUPFAM" id="SSF56300">
    <property type="entry name" value="Metallo-dependent phosphatases"/>
    <property type="match status" value="1"/>
</dbReference>
<evidence type="ECO:0000256" key="1">
    <source>
        <dbReference type="ARBA" id="ARBA00001936"/>
    </source>
</evidence>
<feature type="compositionally biased region" description="Low complexity" evidence="9">
    <location>
        <begin position="589"/>
        <end position="608"/>
    </location>
</feature>
<proteinExistence type="predicted"/>
<feature type="compositionally biased region" description="Low complexity" evidence="9">
    <location>
        <begin position="474"/>
        <end position="571"/>
    </location>
</feature>
<feature type="region of interest" description="Disordered" evidence="9">
    <location>
        <begin position="402"/>
        <end position="423"/>
    </location>
</feature>
<feature type="transmembrane region" description="Helical" evidence="10">
    <location>
        <begin position="102"/>
        <end position="126"/>
    </location>
</feature>
<accession>A0ABR2J279</accession>
<dbReference type="CDD" id="cd00144">
    <property type="entry name" value="MPP_PPP_family"/>
    <property type="match status" value="1"/>
</dbReference>
<keyword evidence="4" id="KW-0378">Hydrolase</keyword>
<evidence type="ECO:0000256" key="5">
    <source>
        <dbReference type="ARBA" id="ARBA00022912"/>
    </source>
</evidence>
<keyword evidence="10" id="KW-0812">Transmembrane</keyword>
<gene>
    <name evidence="12" type="ORF">M9Y10_007418</name>
</gene>
<comment type="cofactor">
    <cofactor evidence="1">
        <name>Mn(2+)</name>
        <dbReference type="ChEBI" id="CHEBI:29035"/>
    </cofactor>
</comment>
<dbReference type="PANTHER" id="PTHR11668">
    <property type="entry name" value="SERINE/THREONINE PROTEIN PHOSPHATASE"/>
    <property type="match status" value="1"/>
</dbReference>
<keyword evidence="6" id="KW-0464">Manganese</keyword>
<dbReference type="PANTHER" id="PTHR11668:SF300">
    <property type="entry name" value="SERINE_THREONINE-PROTEIN PHOSPHATASE"/>
    <property type="match status" value="1"/>
</dbReference>
<sequence>MTTSVASHVYSSFSPIFIASKADYSQPNQKKAKHSRLQNLPLPQFDEEVLLTLCQEATVIFKNTPSVVVIEPPVYVIGDLNGSIYDLTRILSKSESFSTHRFIFLGNYIGTGLFSLECLALLYSLVCLCPRNIILLRGSTEFADVSEKLGFAQELQQNDYSKELHDAFQESFQWLPFSALISRTYMVAHGRINDDIMTLDDVCRIERPIKYFDPSSSAISAMSSNSNEPFEKHVSNSNQTGTLNLGNSAMQSIVGPYTNCFYFKDIRVDKSDDDDDIENQVLDKHILRAFLRHNKLQKFICGNVASPKGVASFVKGRCITVFSMQNYTNNKNKAGFLFIQSENNQQQQMMAGSSSDLVLRGHCLPLMHTPTRRAVHFQKCVMPKKERRSKNPRVFTTIIKSSMKKQAAKPHSNPSSDIVMQPSAPGIVNMSSLNNVGGTKIGQANSRVFASFSASALESIPQKQDLVRSTEDQSNSNSPFSTASNSSDNNSVNVSQQQQMQFNKYVTQVPQSSPQNQQQQFNKFVTQVPQTSPQQSQQNQQMQFNKYVTQVPQQQQQQQSTPQQQQNQINQFGQNSPQMQFINRPISPNPIGQQPQQQVTKQPSQQMPYMRAAVSPQSSQQQQQLQFNKFSPTQQQQTQQQQQQSSQIPQQPSQGRFQRFQPFKPTQPVAQQQPVYFQQQPKSSQANKFMKMIAANSKRNTYGGMEFDNDDDY</sequence>
<feature type="compositionally biased region" description="Low complexity" evidence="9">
    <location>
        <begin position="615"/>
        <end position="654"/>
    </location>
</feature>
<reference evidence="12 13" key="1">
    <citation type="submission" date="2024-04" db="EMBL/GenBank/DDBJ databases">
        <title>Tritrichomonas musculus Genome.</title>
        <authorList>
            <person name="Alves-Ferreira E."/>
            <person name="Grigg M."/>
            <person name="Lorenzi H."/>
            <person name="Galac M."/>
        </authorList>
    </citation>
    <scope>NUCLEOTIDE SEQUENCE [LARGE SCALE GENOMIC DNA]</scope>
    <source>
        <strain evidence="12 13">EAF2021</strain>
    </source>
</reference>
<evidence type="ECO:0000313" key="12">
    <source>
        <dbReference type="EMBL" id="KAK8871680.1"/>
    </source>
</evidence>
<dbReference type="InterPro" id="IPR050341">
    <property type="entry name" value="PP1_catalytic_subunit"/>
</dbReference>